<feature type="transmembrane region" description="Helical" evidence="3">
    <location>
        <begin position="235"/>
        <end position="258"/>
    </location>
</feature>
<keyword evidence="1" id="KW-0175">Coiled coil</keyword>
<protein>
    <recommendedName>
        <fullName evidence="6">N-acetyltransferase</fullName>
    </recommendedName>
</protein>
<reference evidence="4 5" key="1">
    <citation type="submission" date="2021-02" db="EMBL/GenBank/DDBJ databases">
        <authorList>
            <person name="Lee D.-H."/>
        </authorList>
    </citation>
    <scope>NUCLEOTIDE SEQUENCE [LARGE SCALE GENOMIC DNA]</scope>
    <source>
        <strain evidence="4 5">UL073</strain>
    </source>
</reference>
<keyword evidence="3" id="KW-0812">Transmembrane</keyword>
<dbReference type="RefSeq" id="WP_204914095.1">
    <property type="nucleotide sequence ID" value="NZ_JAFEUP010000001.1"/>
</dbReference>
<sequence>MTETSTATPADAPEQPVQPHPWAELGPEQFHLLRLAPLPTDRSTGVRPLRFVQLGRLERHSPAQSLLRLTIELPGQRVRREQNVLEVWADHRSKEVRFGTDSGLQVEPPNRGLGRFLAAQGIAWAKQRWAHYQVEGGALGIKDALSEDARTLRDHFLRVQGFDVEYLDPLQLKASYKADRVNVLHSDWHKDKVQSISLLDAAAMLEQADRNLVEQDSRLRKLEERISVFKREDGTLRFTITCLVAFAVFQAGLLIWMATR</sequence>
<keyword evidence="3" id="KW-1133">Transmembrane helix</keyword>
<feature type="region of interest" description="Disordered" evidence="2">
    <location>
        <begin position="1"/>
        <end position="23"/>
    </location>
</feature>
<evidence type="ECO:0000256" key="2">
    <source>
        <dbReference type="SAM" id="MobiDB-lite"/>
    </source>
</evidence>
<keyword evidence="3" id="KW-0472">Membrane</keyword>
<evidence type="ECO:0008006" key="6">
    <source>
        <dbReference type="Google" id="ProtNLM"/>
    </source>
</evidence>
<evidence type="ECO:0000256" key="1">
    <source>
        <dbReference type="SAM" id="Coils"/>
    </source>
</evidence>
<name>A0ABS2IAV1_9GAMM</name>
<evidence type="ECO:0000313" key="5">
    <source>
        <dbReference type="Proteomes" id="UP000717995"/>
    </source>
</evidence>
<gene>
    <name evidence="4" type="ORF">JQX08_01075</name>
</gene>
<comment type="caution">
    <text evidence="4">The sequence shown here is derived from an EMBL/GenBank/DDBJ whole genome shotgun (WGS) entry which is preliminary data.</text>
</comment>
<evidence type="ECO:0000313" key="4">
    <source>
        <dbReference type="EMBL" id="MBM7059288.1"/>
    </source>
</evidence>
<proteinExistence type="predicted"/>
<organism evidence="4 5">
    <name type="scientific">Zestomonas insulae</name>
    <dbReference type="NCBI Taxonomy" id="2809017"/>
    <lineage>
        <taxon>Bacteria</taxon>
        <taxon>Pseudomonadati</taxon>
        <taxon>Pseudomonadota</taxon>
        <taxon>Gammaproteobacteria</taxon>
        <taxon>Pseudomonadales</taxon>
        <taxon>Pseudomonadaceae</taxon>
        <taxon>Zestomonas</taxon>
    </lineage>
</organism>
<keyword evidence="5" id="KW-1185">Reference proteome</keyword>
<evidence type="ECO:0000256" key="3">
    <source>
        <dbReference type="SAM" id="Phobius"/>
    </source>
</evidence>
<feature type="coiled-coil region" evidence="1">
    <location>
        <begin position="205"/>
        <end position="232"/>
    </location>
</feature>
<dbReference type="Proteomes" id="UP000717995">
    <property type="component" value="Unassembled WGS sequence"/>
</dbReference>
<dbReference type="EMBL" id="JAFEUP010000001">
    <property type="protein sequence ID" value="MBM7059288.1"/>
    <property type="molecule type" value="Genomic_DNA"/>
</dbReference>
<accession>A0ABS2IAV1</accession>